<dbReference type="eggNOG" id="COG2755">
    <property type="taxonomic scope" value="Bacteria"/>
</dbReference>
<organism evidence="4 5">
    <name type="scientific">Tumebacillus flagellatus</name>
    <dbReference type="NCBI Taxonomy" id="1157490"/>
    <lineage>
        <taxon>Bacteria</taxon>
        <taxon>Bacillati</taxon>
        <taxon>Bacillota</taxon>
        <taxon>Bacilli</taxon>
        <taxon>Bacillales</taxon>
        <taxon>Alicyclobacillaceae</taxon>
        <taxon>Tumebacillus</taxon>
    </lineage>
</organism>
<feature type="domain" description="SGNH hydrolase-type esterase" evidence="3">
    <location>
        <begin position="44"/>
        <end position="236"/>
    </location>
</feature>
<protein>
    <recommendedName>
        <fullName evidence="6">Copper amine oxidase-like N-terminal domain-containing protein</fullName>
    </recommendedName>
</protein>
<dbReference type="STRING" id="1157490.EL26_05020"/>
<proteinExistence type="predicted"/>
<dbReference type="PANTHER" id="PTHR30383">
    <property type="entry name" value="THIOESTERASE 1/PROTEASE 1/LYSOPHOSPHOLIPASE L1"/>
    <property type="match status" value="1"/>
</dbReference>
<dbReference type="InterPro" id="IPR012854">
    <property type="entry name" value="Cu_amine_oxidase-like_N"/>
</dbReference>
<dbReference type="SUPFAM" id="SSF52266">
    <property type="entry name" value="SGNH hydrolase"/>
    <property type="match status" value="1"/>
</dbReference>
<keyword evidence="1" id="KW-0732">Signal</keyword>
<dbReference type="Pfam" id="PF13472">
    <property type="entry name" value="Lipase_GDSL_2"/>
    <property type="match status" value="1"/>
</dbReference>
<dbReference type="GO" id="GO:0004622">
    <property type="term" value="F:phosphatidylcholine lysophospholipase activity"/>
    <property type="evidence" value="ECO:0007669"/>
    <property type="project" value="TreeGrafter"/>
</dbReference>
<dbReference type="Gene3D" id="3.40.50.1110">
    <property type="entry name" value="SGNH hydrolase"/>
    <property type="match status" value="1"/>
</dbReference>
<feature type="domain" description="Copper amine oxidase-like N-terminal" evidence="2">
    <location>
        <begin position="310"/>
        <end position="356"/>
    </location>
</feature>
<dbReference type="InterPro" id="IPR051532">
    <property type="entry name" value="Ester_Hydrolysis_Enzymes"/>
</dbReference>
<reference evidence="4 5" key="1">
    <citation type="journal article" date="2013" name="Int. J. Syst. Evol. Microbiol.">
        <title>Tumebacillus flagellatus sp. nov., an alpha-amylase/pullulanase-producing bacterium isolated from cassava wastewater.</title>
        <authorList>
            <person name="Wang Q."/>
            <person name="Xie N."/>
            <person name="Qin Y."/>
            <person name="Shen N."/>
            <person name="Zhu J."/>
            <person name="Mi H."/>
            <person name="Huang R."/>
        </authorList>
    </citation>
    <scope>NUCLEOTIDE SEQUENCE [LARGE SCALE GENOMIC DNA]</scope>
    <source>
        <strain evidence="4 5">GST4</strain>
    </source>
</reference>
<keyword evidence="5" id="KW-1185">Reference proteome</keyword>
<sequence length="361" mass="40436">MTFLRRLRPALCWLLLLCCLLTQALPAQAVVHRPFLPEQVDYVAIGDSITAGWGAPPIHGTRLNGFSAQLHRQLLTRGPAELHNLGVPGLTSGQFLFLLDHWPEASGVIKHADLITLSIGGNDIIWADYKSPGDDAKMRDALSKYESNIEDILAKIRGQNPTARLFVLEVYNPFPPDDSRHHALSEYIQWANESIAMAANTHEATVVPTASLFLDHEKEYVNLANNDIHPNVAGHTRIAEQISHALFGRFNKMVVEESMKPTLLLNGKPQKLKVPLLVENDTLYLDADQVAALHKGLLKRWWFRIGLWWMQVNGQRVKLPSPVLMINGRPYLPLRAVSQSLGAKVYWIEDAQTVSVVTKHE</sequence>
<comment type="caution">
    <text evidence="4">The sequence shown here is derived from an EMBL/GenBank/DDBJ whole genome shotgun (WGS) entry which is preliminary data.</text>
</comment>
<feature type="signal peptide" evidence="1">
    <location>
        <begin position="1"/>
        <end position="29"/>
    </location>
</feature>
<dbReference type="PANTHER" id="PTHR30383:SF5">
    <property type="entry name" value="SGNH HYDROLASE-TYPE ESTERASE DOMAIN-CONTAINING PROTEIN"/>
    <property type="match status" value="1"/>
</dbReference>
<evidence type="ECO:0000259" key="3">
    <source>
        <dbReference type="Pfam" id="PF13472"/>
    </source>
</evidence>
<dbReference type="InterPro" id="IPR013830">
    <property type="entry name" value="SGNH_hydro"/>
</dbReference>
<evidence type="ECO:0000313" key="4">
    <source>
        <dbReference type="EMBL" id="KEO84463.1"/>
    </source>
</evidence>
<accession>A0A074LWK1</accession>
<dbReference type="Proteomes" id="UP000027931">
    <property type="component" value="Unassembled WGS sequence"/>
</dbReference>
<dbReference type="Pfam" id="PF07833">
    <property type="entry name" value="Cu_amine_oxidN1"/>
    <property type="match status" value="1"/>
</dbReference>
<name>A0A074LWK1_9BACL</name>
<dbReference type="InterPro" id="IPR036514">
    <property type="entry name" value="SGNH_hydro_sf"/>
</dbReference>
<feature type="chain" id="PRO_5001696470" description="Copper amine oxidase-like N-terminal domain-containing protein" evidence="1">
    <location>
        <begin position="30"/>
        <end position="361"/>
    </location>
</feature>
<gene>
    <name evidence="4" type="ORF">EL26_05020</name>
</gene>
<evidence type="ECO:0008006" key="6">
    <source>
        <dbReference type="Google" id="ProtNLM"/>
    </source>
</evidence>
<dbReference type="RefSeq" id="WP_038085062.1">
    <property type="nucleotide sequence ID" value="NZ_JMIR01000004.1"/>
</dbReference>
<dbReference type="OrthoDB" id="1815486at2"/>
<evidence type="ECO:0000259" key="2">
    <source>
        <dbReference type="Pfam" id="PF07833"/>
    </source>
</evidence>
<dbReference type="AlphaFoldDB" id="A0A074LWK1"/>
<dbReference type="InterPro" id="IPR036582">
    <property type="entry name" value="Mao_N_sf"/>
</dbReference>
<dbReference type="Gene3D" id="3.30.457.10">
    <property type="entry name" value="Copper amine oxidase-like, N-terminal domain"/>
    <property type="match status" value="1"/>
</dbReference>
<dbReference type="SUPFAM" id="SSF55383">
    <property type="entry name" value="Copper amine oxidase, domain N"/>
    <property type="match status" value="1"/>
</dbReference>
<evidence type="ECO:0000256" key="1">
    <source>
        <dbReference type="SAM" id="SignalP"/>
    </source>
</evidence>
<dbReference type="EMBL" id="JMIR01000004">
    <property type="protein sequence ID" value="KEO84463.1"/>
    <property type="molecule type" value="Genomic_DNA"/>
</dbReference>
<evidence type="ECO:0000313" key="5">
    <source>
        <dbReference type="Proteomes" id="UP000027931"/>
    </source>
</evidence>